<dbReference type="InterPro" id="IPR036291">
    <property type="entry name" value="NAD(P)-bd_dom_sf"/>
</dbReference>
<proteinExistence type="inferred from homology"/>
<keyword evidence="2" id="KW-0521">NADP</keyword>
<dbReference type="RefSeq" id="XP_033534157.1">
    <property type="nucleotide sequence ID" value="XM_033675336.1"/>
</dbReference>
<name>A0A6G1G3N9_9PEZI</name>
<organism evidence="5">
    <name type="scientific">Eremomyces bilateralis CBS 781.70</name>
    <dbReference type="NCBI Taxonomy" id="1392243"/>
    <lineage>
        <taxon>Eukaryota</taxon>
        <taxon>Fungi</taxon>
        <taxon>Dikarya</taxon>
        <taxon>Ascomycota</taxon>
        <taxon>Pezizomycotina</taxon>
        <taxon>Dothideomycetes</taxon>
        <taxon>Dothideomycetes incertae sedis</taxon>
        <taxon>Eremomycetales</taxon>
        <taxon>Eremomycetaceae</taxon>
        <taxon>Eremomyces</taxon>
    </lineage>
</organism>
<reference evidence="7" key="3">
    <citation type="submission" date="2025-04" db="UniProtKB">
        <authorList>
            <consortium name="RefSeq"/>
        </authorList>
    </citation>
    <scope>IDENTIFICATION</scope>
    <source>
        <strain evidence="7">CBS 781.70</strain>
    </source>
</reference>
<comment type="similarity">
    <text evidence="1">Belongs to the NmrA-type oxidoreductase family.</text>
</comment>
<dbReference type="GO" id="GO:0005634">
    <property type="term" value="C:nucleus"/>
    <property type="evidence" value="ECO:0007669"/>
    <property type="project" value="TreeGrafter"/>
</dbReference>
<dbReference type="CDD" id="cd05251">
    <property type="entry name" value="NmrA_like_SDR_a"/>
    <property type="match status" value="1"/>
</dbReference>
<keyword evidence="6" id="KW-1185">Reference proteome</keyword>
<protein>
    <submittedName>
        <fullName evidence="5 7">NAD(P)-binding protein</fullName>
    </submittedName>
</protein>
<evidence type="ECO:0000256" key="1">
    <source>
        <dbReference type="ARBA" id="ARBA00006328"/>
    </source>
</evidence>
<evidence type="ECO:0000256" key="2">
    <source>
        <dbReference type="ARBA" id="ARBA00022857"/>
    </source>
</evidence>
<gene>
    <name evidence="5 7" type="ORF">P152DRAFT_341997</name>
</gene>
<evidence type="ECO:0000313" key="7">
    <source>
        <dbReference type="RefSeq" id="XP_033534157.1"/>
    </source>
</evidence>
<dbReference type="AlphaFoldDB" id="A0A6G1G3N9"/>
<dbReference type="GO" id="GO:0016491">
    <property type="term" value="F:oxidoreductase activity"/>
    <property type="evidence" value="ECO:0007669"/>
    <property type="project" value="UniProtKB-KW"/>
</dbReference>
<dbReference type="EMBL" id="ML975157">
    <property type="protein sequence ID" value="KAF1812526.1"/>
    <property type="molecule type" value="Genomic_DNA"/>
</dbReference>
<evidence type="ECO:0000313" key="5">
    <source>
        <dbReference type="EMBL" id="KAF1812526.1"/>
    </source>
</evidence>
<evidence type="ECO:0000256" key="3">
    <source>
        <dbReference type="ARBA" id="ARBA00023002"/>
    </source>
</evidence>
<accession>A0A6G1G3N9</accession>
<dbReference type="PANTHER" id="PTHR42748:SF30">
    <property type="entry name" value="NMRA-LIKE DOMAIN-CONTAINING PROTEIN"/>
    <property type="match status" value="1"/>
</dbReference>
<dbReference type="SUPFAM" id="SSF51735">
    <property type="entry name" value="NAD(P)-binding Rossmann-fold domains"/>
    <property type="match status" value="1"/>
</dbReference>
<dbReference type="PANTHER" id="PTHR42748">
    <property type="entry name" value="NITROGEN METABOLITE REPRESSION PROTEIN NMRA FAMILY MEMBER"/>
    <property type="match status" value="1"/>
</dbReference>
<dbReference type="Gene3D" id="3.90.25.10">
    <property type="entry name" value="UDP-galactose 4-epimerase, domain 1"/>
    <property type="match status" value="1"/>
</dbReference>
<dbReference type="Proteomes" id="UP000504638">
    <property type="component" value="Unplaced"/>
</dbReference>
<dbReference type="OrthoDB" id="3358371at2759"/>
<feature type="domain" description="NmrA-like" evidence="4">
    <location>
        <begin position="3"/>
        <end position="284"/>
    </location>
</feature>
<keyword evidence="3" id="KW-0560">Oxidoreductase</keyword>
<dbReference type="Pfam" id="PF05368">
    <property type="entry name" value="NmrA"/>
    <property type="match status" value="1"/>
</dbReference>
<dbReference type="Gene3D" id="3.40.50.720">
    <property type="entry name" value="NAD(P)-binding Rossmann-like Domain"/>
    <property type="match status" value="1"/>
</dbReference>
<evidence type="ECO:0000313" key="6">
    <source>
        <dbReference type="Proteomes" id="UP000504638"/>
    </source>
</evidence>
<reference evidence="7" key="2">
    <citation type="submission" date="2020-04" db="EMBL/GenBank/DDBJ databases">
        <authorList>
            <consortium name="NCBI Genome Project"/>
        </authorList>
    </citation>
    <scope>NUCLEOTIDE SEQUENCE</scope>
    <source>
        <strain evidence="7">CBS 781.70</strain>
    </source>
</reference>
<dbReference type="InterPro" id="IPR008030">
    <property type="entry name" value="NmrA-like"/>
</dbReference>
<reference evidence="5 7" key="1">
    <citation type="submission" date="2020-01" db="EMBL/GenBank/DDBJ databases">
        <authorList>
            <consortium name="DOE Joint Genome Institute"/>
            <person name="Haridas S."/>
            <person name="Albert R."/>
            <person name="Binder M."/>
            <person name="Bloem J."/>
            <person name="Labutti K."/>
            <person name="Salamov A."/>
            <person name="Andreopoulos B."/>
            <person name="Baker S.E."/>
            <person name="Barry K."/>
            <person name="Bills G."/>
            <person name="Bluhm B.H."/>
            <person name="Cannon C."/>
            <person name="Castanera R."/>
            <person name="Culley D.E."/>
            <person name="Daum C."/>
            <person name="Ezra D."/>
            <person name="Gonzalez J.B."/>
            <person name="Henrissat B."/>
            <person name="Kuo A."/>
            <person name="Liang C."/>
            <person name="Lipzen A."/>
            <person name="Lutzoni F."/>
            <person name="Magnuson J."/>
            <person name="Mondo S."/>
            <person name="Nolan M."/>
            <person name="Ohm R."/>
            <person name="Pangilinan J."/>
            <person name="Park H.-J."/>
            <person name="Ramirez L."/>
            <person name="Alfaro M."/>
            <person name="Sun H."/>
            <person name="Tritt A."/>
            <person name="Yoshinaga Y."/>
            <person name="Zwiers L.-H."/>
            <person name="Turgeon B.G."/>
            <person name="Goodwin S.B."/>
            <person name="Spatafora J.W."/>
            <person name="Crous P.W."/>
            <person name="Grigoriev I.V."/>
        </authorList>
    </citation>
    <scope>NUCLEOTIDE SEQUENCE</scope>
    <source>
        <strain evidence="5 7">CBS 781.70</strain>
    </source>
</reference>
<sequence>MSSKLITVFGSTGAQGGSVVKSILQNKSGAFKVRGITRNPNSDAAKQLASAGVEVVKGNGFNKDEMLAAFKGSYGVFVNTNSDDPAFDDPKNPTELDLGKLLVDTAADAGVKHFIYSSGASPSALTNGELMIPTFENKNQVGTYALTSGKFDYVTIVDAGWYLENFLVPDLAPVLGGFPLNADNEGYMSLVCPKWGGKEDVPFIGMMDDYGDIVHGMFLDPKAWNGKTIQGVSEAASFDKVASDFEKVTGTKSRYVPLPSWKDLPTFGVKSLETIRHMFGYCQISGGLYFGEPTETHTAATLKRIATEAQGKIGSDAELMTVEKFFGTHFAK</sequence>
<dbReference type="GeneID" id="54415906"/>
<evidence type="ECO:0000259" key="4">
    <source>
        <dbReference type="Pfam" id="PF05368"/>
    </source>
</evidence>
<dbReference type="InterPro" id="IPR051164">
    <property type="entry name" value="NmrA-like_oxidored"/>
</dbReference>